<dbReference type="PANTHER" id="PTHR45824">
    <property type="entry name" value="GH16843P"/>
    <property type="match status" value="1"/>
</dbReference>
<organism evidence="3 4">
    <name type="scientific">Sphagnum jensenii</name>
    <dbReference type="NCBI Taxonomy" id="128206"/>
    <lineage>
        <taxon>Eukaryota</taxon>
        <taxon>Viridiplantae</taxon>
        <taxon>Streptophyta</taxon>
        <taxon>Embryophyta</taxon>
        <taxon>Bryophyta</taxon>
        <taxon>Sphagnophytina</taxon>
        <taxon>Sphagnopsida</taxon>
        <taxon>Sphagnales</taxon>
        <taxon>Sphagnaceae</taxon>
        <taxon>Sphagnum</taxon>
    </lineage>
</organism>
<proteinExistence type="predicted"/>
<reference evidence="3 4" key="1">
    <citation type="submission" date="2024-03" db="EMBL/GenBank/DDBJ databases">
        <authorList>
            <consortium name="ELIXIR-Norway"/>
            <consortium name="Elixir Norway"/>
        </authorList>
    </citation>
    <scope>NUCLEOTIDE SEQUENCE [LARGE SCALE GENOMIC DNA]</scope>
</reference>
<dbReference type="Pfam" id="PF00650">
    <property type="entry name" value="CRAL_TRIO"/>
    <property type="match status" value="1"/>
</dbReference>
<dbReference type="InterPro" id="IPR011074">
    <property type="entry name" value="CRAL/TRIO_N_dom"/>
</dbReference>
<dbReference type="Pfam" id="PF03765">
    <property type="entry name" value="CRAL_TRIO_N"/>
    <property type="match status" value="1"/>
</dbReference>
<feature type="domain" description="CRAL-TRIO" evidence="2">
    <location>
        <begin position="83"/>
        <end position="248"/>
    </location>
</feature>
<evidence type="ECO:0000313" key="3">
    <source>
        <dbReference type="EMBL" id="CAK9857733.1"/>
    </source>
</evidence>
<protein>
    <recommendedName>
        <fullName evidence="2">CRAL-TRIO domain-containing protein</fullName>
    </recommendedName>
</protein>
<dbReference type="PANTHER" id="PTHR45824:SF6">
    <property type="entry name" value="F16L1.9 PROTEIN"/>
    <property type="match status" value="1"/>
</dbReference>
<name>A0ABP1A5E0_9BRYO</name>
<dbReference type="InterPro" id="IPR052578">
    <property type="entry name" value="PI_Transfer_CRAL-TRIO"/>
</dbReference>
<evidence type="ECO:0000313" key="4">
    <source>
        <dbReference type="Proteomes" id="UP001497522"/>
    </source>
</evidence>
<dbReference type="InterPro" id="IPR036273">
    <property type="entry name" value="CRAL/TRIO_N_dom_sf"/>
</dbReference>
<accession>A0ABP1A5E0</accession>
<sequence>MSLRKSGHRGGVGNPSTPADEDVKVKELRARLGPLTGRSLQYATDSCLKRYLNARNWNIKKAEKMIRESLKWRATYKPEEICWKDVATETETGKVYRANFHDKQGHPVLVMHPGRQNTNNREGQIRQLVYTMENAVLNMPPGQEQMVWLVDFKGWTLSKAVPIKTVQETAHVLQLHYPERLYVAILYNPPHIFETFYMIVKPFLDPTTAAKVKFVYSDNAESMKILHTLFDKGEVEPSLAADDFHFTEYGRQMQNDDERTAITWNLRGEADNSPVPNISTLKLEPVVSSSERIAITG</sequence>
<dbReference type="SUPFAM" id="SSF46938">
    <property type="entry name" value="CRAL/TRIO N-terminal domain"/>
    <property type="match status" value="1"/>
</dbReference>
<dbReference type="InterPro" id="IPR001251">
    <property type="entry name" value="CRAL-TRIO_dom"/>
</dbReference>
<keyword evidence="4" id="KW-1185">Reference proteome</keyword>
<dbReference type="Gene3D" id="3.40.525.10">
    <property type="entry name" value="CRAL-TRIO lipid binding domain"/>
    <property type="match status" value="1"/>
</dbReference>
<evidence type="ECO:0000259" key="2">
    <source>
        <dbReference type="PROSITE" id="PS50191"/>
    </source>
</evidence>
<dbReference type="SMART" id="SM01100">
    <property type="entry name" value="CRAL_TRIO_N"/>
    <property type="match status" value="1"/>
</dbReference>
<dbReference type="CDD" id="cd00170">
    <property type="entry name" value="SEC14"/>
    <property type="match status" value="1"/>
</dbReference>
<evidence type="ECO:0000256" key="1">
    <source>
        <dbReference type="SAM" id="MobiDB-lite"/>
    </source>
</evidence>
<dbReference type="InterPro" id="IPR036865">
    <property type="entry name" value="CRAL-TRIO_dom_sf"/>
</dbReference>
<dbReference type="SUPFAM" id="SSF52087">
    <property type="entry name" value="CRAL/TRIO domain"/>
    <property type="match status" value="1"/>
</dbReference>
<dbReference type="PROSITE" id="PS50191">
    <property type="entry name" value="CRAL_TRIO"/>
    <property type="match status" value="1"/>
</dbReference>
<dbReference type="Proteomes" id="UP001497522">
    <property type="component" value="Chromosome 1"/>
</dbReference>
<dbReference type="SMART" id="SM00516">
    <property type="entry name" value="SEC14"/>
    <property type="match status" value="1"/>
</dbReference>
<gene>
    <name evidence="3" type="ORF">CSSPJE1EN2_LOCUS728</name>
</gene>
<feature type="region of interest" description="Disordered" evidence="1">
    <location>
        <begin position="1"/>
        <end position="22"/>
    </location>
</feature>
<dbReference type="EMBL" id="OZ023702">
    <property type="protein sequence ID" value="CAK9857733.1"/>
    <property type="molecule type" value="Genomic_DNA"/>
</dbReference>